<evidence type="ECO:0000313" key="1">
    <source>
        <dbReference type="EMBL" id="HIP88705.1"/>
    </source>
</evidence>
<comment type="caution">
    <text evidence="1">The sequence shown here is derived from an EMBL/GenBank/DDBJ whole genome shotgun (WGS) entry which is preliminary data.</text>
</comment>
<sequence length="85" mass="10335">RINQKLLTLKETARMTEKRKRPINIWLLNKDRVSNRYISWLALYSQYIIEFRSSGDVKYETRIVRKSPLLDFEPGIYKFRVKREG</sequence>
<organism evidence="1 2">
    <name type="scientific">Thermococcus paralvinellae</name>
    <dbReference type="NCBI Taxonomy" id="582419"/>
    <lineage>
        <taxon>Archaea</taxon>
        <taxon>Methanobacteriati</taxon>
        <taxon>Methanobacteriota</taxon>
        <taxon>Thermococci</taxon>
        <taxon>Thermococcales</taxon>
        <taxon>Thermococcaceae</taxon>
        <taxon>Thermococcus</taxon>
    </lineage>
</organism>
<name>A0A833E3P8_9EURY</name>
<evidence type="ECO:0000313" key="2">
    <source>
        <dbReference type="Proteomes" id="UP000653692"/>
    </source>
</evidence>
<reference evidence="1" key="1">
    <citation type="journal article" date="2020" name="ISME J.">
        <title>Gammaproteobacteria mediating utilization of methyl-, sulfur- and petroleum organic compounds in deep ocean hydrothermal plumes.</title>
        <authorList>
            <person name="Zhou Z."/>
            <person name="Liu Y."/>
            <person name="Pan J."/>
            <person name="Cron B.R."/>
            <person name="Toner B.M."/>
            <person name="Anantharaman K."/>
            <person name="Breier J.A."/>
            <person name="Dick G.J."/>
            <person name="Li M."/>
        </authorList>
    </citation>
    <scope>NUCLEOTIDE SEQUENCE</scope>
    <source>
        <strain evidence="1">SZUA-1476</strain>
    </source>
</reference>
<dbReference type="Proteomes" id="UP000653692">
    <property type="component" value="Unassembled WGS sequence"/>
</dbReference>
<dbReference type="Gene3D" id="3.40.50.300">
    <property type="entry name" value="P-loop containing nucleotide triphosphate hydrolases"/>
    <property type="match status" value="1"/>
</dbReference>
<dbReference type="EMBL" id="DQUR01000063">
    <property type="protein sequence ID" value="HIP88705.1"/>
    <property type="molecule type" value="Genomic_DNA"/>
</dbReference>
<accession>A0A833E3P8</accession>
<dbReference type="InterPro" id="IPR027417">
    <property type="entry name" value="P-loop_NTPase"/>
</dbReference>
<feature type="non-terminal residue" evidence="1">
    <location>
        <position position="1"/>
    </location>
</feature>
<proteinExistence type="predicted"/>
<protein>
    <submittedName>
        <fullName evidence="1">Uncharacterized protein</fullName>
    </submittedName>
</protein>
<gene>
    <name evidence="1" type="ORF">EYH24_01780</name>
</gene>
<dbReference type="AlphaFoldDB" id="A0A833E3P8"/>